<evidence type="ECO:0000259" key="1">
    <source>
        <dbReference type="Pfam" id="PF13966"/>
    </source>
</evidence>
<organism evidence="2 3">
    <name type="scientific">Cannabis sativa</name>
    <name type="common">Hemp</name>
    <name type="synonym">Marijuana</name>
    <dbReference type="NCBI Taxonomy" id="3483"/>
    <lineage>
        <taxon>Eukaryota</taxon>
        <taxon>Viridiplantae</taxon>
        <taxon>Streptophyta</taxon>
        <taxon>Embryophyta</taxon>
        <taxon>Tracheophyta</taxon>
        <taxon>Spermatophyta</taxon>
        <taxon>Magnoliopsida</taxon>
        <taxon>eudicotyledons</taxon>
        <taxon>Gunneridae</taxon>
        <taxon>Pentapetalae</taxon>
        <taxon>rosids</taxon>
        <taxon>fabids</taxon>
        <taxon>Rosales</taxon>
        <taxon>Cannabaceae</taxon>
        <taxon>Cannabis</taxon>
    </lineage>
</organism>
<dbReference type="Gramene" id="evm.model.04.955">
    <property type="protein sequence ID" value="cds.evm.model.04.955"/>
    <property type="gene ID" value="evm.TU.04.955"/>
</dbReference>
<dbReference type="Pfam" id="PF13966">
    <property type="entry name" value="zf-RVT"/>
    <property type="match status" value="1"/>
</dbReference>
<protein>
    <recommendedName>
        <fullName evidence="1">Reverse transcriptase zinc-binding domain-containing protein</fullName>
    </recommendedName>
</protein>
<dbReference type="EnsemblPlants" id="evm.model.04.955">
    <property type="protein sequence ID" value="cds.evm.model.04.955"/>
    <property type="gene ID" value="evm.TU.04.955"/>
</dbReference>
<dbReference type="AlphaFoldDB" id="A0A803PJE4"/>
<keyword evidence="3" id="KW-1185">Reference proteome</keyword>
<proteinExistence type="predicted"/>
<accession>A0A803PJE4</accession>
<reference evidence="2" key="1">
    <citation type="submission" date="2018-11" db="EMBL/GenBank/DDBJ databases">
        <authorList>
            <person name="Grassa J C."/>
        </authorList>
    </citation>
    <scope>NUCLEOTIDE SEQUENCE [LARGE SCALE GENOMIC DNA]</scope>
</reference>
<evidence type="ECO:0000313" key="2">
    <source>
        <dbReference type="EnsemblPlants" id="cds.evm.model.04.955"/>
    </source>
</evidence>
<dbReference type="InterPro" id="IPR026960">
    <property type="entry name" value="RVT-Znf"/>
</dbReference>
<dbReference type="EMBL" id="UZAU01000371">
    <property type="status" value="NOT_ANNOTATED_CDS"/>
    <property type="molecule type" value="Genomic_DNA"/>
</dbReference>
<dbReference type="Proteomes" id="UP000596661">
    <property type="component" value="Chromosome 4"/>
</dbReference>
<feature type="domain" description="Reverse transcriptase zinc-binding" evidence="1">
    <location>
        <begin position="3"/>
        <end position="75"/>
    </location>
</feature>
<name>A0A803PJE4_CANSA</name>
<evidence type="ECO:0000313" key="3">
    <source>
        <dbReference type="Proteomes" id="UP000596661"/>
    </source>
</evidence>
<dbReference type="OMA" id="KWIAMVY"/>
<reference evidence="2" key="2">
    <citation type="submission" date="2021-03" db="UniProtKB">
        <authorList>
            <consortium name="EnsemblPlants"/>
        </authorList>
    </citation>
    <scope>IDENTIFICATION</scope>
</reference>
<sequence>MFSSPNPKLHWSKEVWSRLNTPKHSLILWLVMLNKLKTKDRLLKMGIKLQETCNLCTECNETIQHLFFECRITNQCLIEIKSWLNWNAATFNIQHLVKWIAMVYNAWKMRNAVLWQGVQIDNTRLIEEVKWSLKTRVQSFLPKKLSSVDREWFCAL</sequence>